<sequence>MFQDYNEPNGTGIGSTQPSLWVDLINQLGGAVKSSNYAVATRVNLVGSRISSADSPIGSLSNVDFLGPDTYSWNVSDIAAAIKDTATKSKIAYIPESYRTNSYLTVIAATALVNGGFVNYWQLTDSWADTNHSPYGIPSNGYPSYTTWTLSTIPTMPEGAKRMTRFKTRSTR</sequence>
<dbReference type="SUPFAM" id="SSF51445">
    <property type="entry name" value="(Trans)glycosidases"/>
    <property type="match status" value="1"/>
</dbReference>
<evidence type="ECO:0000313" key="1">
    <source>
        <dbReference type="EMBL" id="MCF1592342.1"/>
    </source>
</evidence>
<dbReference type="InterPro" id="IPR017853">
    <property type="entry name" value="GH"/>
</dbReference>
<dbReference type="RefSeq" id="WP_234760641.1">
    <property type="nucleotide sequence ID" value="NZ_JAKEIP010000004.1"/>
</dbReference>
<comment type="caution">
    <text evidence="1">The sequence shown here is derived from an EMBL/GenBank/DDBJ whole genome shotgun (WGS) entry which is preliminary data.</text>
</comment>
<keyword evidence="2" id="KW-1185">Reference proteome</keyword>
<protein>
    <submittedName>
        <fullName evidence="1">DUF4978 domain-containing protein</fullName>
    </submittedName>
</protein>
<name>A0A9X1PRT0_STRM4</name>
<reference evidence="1" key="1">
    <citation type="submission" date="2022-01" db="EMBL/GenBank/DDBJ databases">
        <title>Draft Genome Sequences of Seven Type Strains of the Genus Streptomyces.</title>
        <authorList>
            <person name="Aziz S."/>
            <person name="Coretto E."/>
            <person name="Chronakova A."/>
            <person name="Sproer C."/>
            <person name="Huber K."/>
            <person name="Nouioui I."/>
            <person name="Gross H."/>
        </authorList>
    </citation>
    <scope>NUCLEOTIDE SEQUENCE</scope>
    <source>
        <strain evidence="1">DSM 103493</strain>
    </source>
</reference>
<dbReference type="AlphaFoldDB" id="A0A9X1PRT0"/>
<organism evidence="1 2">
    <name type="scientific">Streptomyces muensis</name>
    <dbReference type="NCBI Taxonomy" id="1077944"/>
    <lineage>
        <taxon>Bacteria</taxon>
        <taxon>Bacillati</taxon>
        <taxon>Actinomycetota</taxon>
        <taxon>Actinomycetes</taxon>
        <taxon>Kitasatosporales</taxon>
        <taxon>Streptomycetaceae</taxon>
        <taxon>Streptomyces</taxon>
    </lineage>
</organism>
<dbReference type="Proteomes" id="UP001139384">
    <property type="component" value="Unassembled WGS sequence"/>
</dbReference>
<accession>A0A9X1PRT0</accession>
<gene>
    <name evidence="1" type="ORF">L0P92_01980</name>
</gene>
<evidence type="ECO:0000313" key="2">
    <source>
        <dbReference type="Proteomes" id="UP001139384"/>
    </source>
</evidence>
<dbReference type="EMBL" id="JAKEIP010000004">
    <property type="protein sequence ID" value="MCF1592342.1"/>
    <property type="molecule type" value="Genomic_DNA"/>
</dbReference>
<proteinExistence type="predicted"/>